<evidence type="ECO:0000313" key="2">
    <source>
        <dbReference type="Proteomes" id="UP001234297"/>
    </source>
</evidence>
<evidence type="ECO:0000313" key="1">
    <source>
        <dbReference type="EMBL" id="KAJ8623510.1"/>
    </source>
</evidence>
<keyword evidence="2" id="KW-1185">Reference proteome</keyword>
<dbReference type="EMBL" id="CM056818">
    <property type="protein sequence ID" value="KAJ8623510.1"/>
    <property type="molecule type" value="Genomic_DNA"/>
</dbReference>
<gene>
    <name evidence="1" type="ORF">MRB53_032039</name>
</gene>
<sequence length="93" mass="10017">MSGSRAEKAHYNIAFAARDSAYILGGIKHVAPAGRLDGRVSLEDEVPQNLPPPTWDAQKLKDKFMQKGLYLDEMVTLSGAYSIGIAALPSQTA</sequence>
<name>A0ACC2KR91_PERAE</name>
<organism evidence="1 2">
    <name type="scientific">Persea americana</name>
    <name type="common">Avocado</name>
    <dbReference type="NCBI Taxonomy" id="3435"/>
    <lineage>
        <taxon>Eukaryota</taxon>
        <taxon>Viridiplantae</taxon>
        <taxon>Streptophyta</taxon>
        <taxon>Embryophyta</taxon>
        <taxon>Tracheophyta</taxon>
        <taxon>Spermatophyta</taxon>
        <taxon>Magnoliopsida</taxon>
        <taxon>Magnoliidae</taxon>
        <taxon>Laurales</taxon>
        <taxon>Lauraceae</taxon>
        <taxon>Persea</taxon>
    </lineage>
</organism>
<protein>
    <submittedName>
        <fullName evidence="1">Uncharacterized protein</fullName>
    </submittedName>
</protein>
<proteinExistence type="predicted"/>
<dbReference type="Proteomes" id="UP001234297">
    <property type="component" value="Chromosome 10"/>
</dbReference>
<accession>A0ACC2KR91</accession>
<comment type="caution">
    <text evidence="1">The sequence shown here is derived from an EMBL/GenBank/DDBJ whole genome shotgun (WGS) entry which is preliminary data.</text>
</comment>
<reference evidence="1 2" key="1">
    <citation type="journal article" date="2022" name="Hortic Res">
        <title>A haplotype resolved chromosomal level avocado genome allows analysis of novel avocado genes.</title>
        <authorList>
            <person name="Nath O."/>
            <person name="Fletcher S.J."/>
            <person name="Hayward A."/>
            <person name="Shaw L.M."/>
            <person name="Masouleh A.K."/>
            <person name="Furtado A."/>
            <person name="Henry R.J."/>
            <person name="Mitter N."/>
        </authorList>
    </citation>
    <scope>NUCLEOTIDE SEQUENCE [LARGE SCALE GENOMIC DNA]</scope>
    <source>
        <strain evidence="2">cv. Hass</strain>
    </source>
</reference>